<reference evidence="1" key="2">
    <citation type="journal article" date="2022" name="New Phytol.">
        <title>Evolutionary transition to the ectomycorrhizal habit in the genomes of a hyperdiverse lineage of mushroom-forming fungi.</title>
        <authorList>
            <person name="Looney B."/>
            <person name="Miyauchi S."/>
            <person name="Morin E."/>
            <person name="Drula E."/>
            <person name="Courty P.E."/>
            <person name="Kohler A."/>
            <person name="Kuo A."/>
            <person name="LaButti K."/>
            <person name="Pangilinan J."/>
            <person name="Lipzen A."/>
            <person name="Riley R."/>
            <person name="Andreopoulos W."/>
            <person name="He G."/>
            <person name="Johnson J."/>
            <person name="Nolan M."/>
            <person name="Tritt A."/>
            <person name="Barry K.W."/>
            <person name="Grigoriev I.V."/>
            <person name="Nagy L.G."/>
            <person name="Hibbett D."/>
            <person name="Henrissat B."/>
            <person name="Matheny P.B."/>
            <person name="Labbe J."/>
            <person name="Martin F.M."/>
        </authorList>
    </citation>
    <scope>NUCLEOTIDE SEQUENCE</scope>
    <source>
        <strain evidence="1">FP105234-sp</strain>
    </source>
</reference>
<dbReference type="Proteomes" id="UP000814033">
    <property type="component" value="Unassembled WGS sequence"/>
</dbReference>
<keyword evidence="2" id="KW-1185">Reference proteome</keyword>
<sequence>MANPVQLNMILAQPGRYEFTLVIKHVFTAATPDMPPTPLPSTFTSPAVSTFASPLPPATPPIHVPVPPEAAHPPPPPATPAAPAPPQASSSDVAQDLAHPGTSSSPPVHAGMPPLSEFGGLRSPALDTASAGPLESGTDVGRAQQSPGGWDSDSVSESDGRSALFSSP</sequence>
<gene>
    <name evidence="1" type="ORF">FA95DRAFT_1611278</name>
</gene>
<organism evidence="1 2">
    <name type="scientific">Auriscalpium vulgare</name>
    <dbReference type="NCBI Taxonomy" id="40419"/>
    <lineage>
        <taxon>Eukaryota</taxon>
        <taxon>Fungi</taxon>
        <taxon>Dikarya</taxon>
        <taxon>Basidiomycota</taxon>
        <taxon>Agaricomycotina</taxon>
        <taxon>Agaricomycetes</taxon>
        <taxon>Russulales</taxon>
        <taxon>Auriscalpiaceae</taxon>
        <taxon>Auriscalpium</taxon>
    </lineage>
</organism>
<comment type="caution">
    <text evidence="1">The sequence shown here is derived from an EMBL/GenBank/DDBJ whole genome shotgun (WGS) entry which is preliminary data.</text>
</comment>
<name>A0ACB8RAQ8_9AGAM</name>
<evidence type="ECO:0000313" key="2">
    <source>
        <dbReference type="Proteomes" id="UP000814033"/>
    </source>
</evidence>
<accession>A0ACB8RAQ8</accession>
<proteinExistence type="predicted"/>
<evidence type="ECO:0000313" key="1">
    <source>
        <dbReference type="EMBL" id="KAI0041098.1"/>
    </source>
</evidence>
<reference evidence="1" key="1">
    <citation type="submission" date="2021-02" db="EMBL/GenBank/DDBJ databases">
        <authorList>
            <consortium name="DOE Joint Genome Institute"/>
            <person name="Ahrendt S."/>
            <person name="Looney B.P."/>
            <person name="Miyauchi S."/>
            <person name="Morin E."/>
            <person name="Drula E."/>
            <person name="Courty P.E."/>
            <person name="Chicoki N."/>
            <person name="Fauchery L."/>
            <person name="Kohler A."/>
            <person name="Kuo A."/>
            <person name="Labutti K."/>
            <person name="Pangilinan J."/>
            <person name="Lipzen A."/>
            <person name="Riley R."/>
            <person name="Andreopoulos W."/>
            <person name="He G."/>
            <person name="Johnson J."/>
            <person name="Barry K.W."/>
            <person name="Grigoriev I.V."/>
            <person name="Nagy L."/>
            <person name="Hibbett D."/>
            <person name="Henrissat B."/>
            <person name="Matheny P.B."/>
            <person name="Labbe J."/>
            <person name="Martin F."/>
        </authorList>
    </citation>
    <scope>NUCLEOTIDE SEQUENCE</scope>
    <source>
        <strain evidence="1">FP105234-sp</strain>
    </source>
</reference>
<protein>
    <submittedName>
        <fullName evidence="1">Uncharacterized protein</fullName>
    </submittedName>
</protein>
<dbReference type="EMBL" id="MU276144">
    <property type="protein sequence ID" value="KAI0041098.1"/>
    <property type="molecule type" value="Genomic_DNA"/>
</dbReference>